<organism evidence="1">
    <name type="scientific">marine metagenome</name>
    <dbReference type="NCBI Taxonomy" id="408172"/>
    <lineage>
        <taxon>unclassified sequences</taxon>
        <taxon>metagenomes</taxon>
        <taxon>ecological metagenomes</taxon>
    </lineage>
</organism>
<sequence>VLVHTMCRVHFNSDTNEVSLVQLSKKGVDSSETTMYRNRNELPLDVQHKVAVLDLMGKNGKQVDGVGYIAAPDTYWVYI</sequence>
<feature type="non-terminal residue" evidence="1">
    <location>
        <position position="1"/>
    </location>
</feature>
<dbReference type="EMBL" id="UINC01195524">
    <property type="protein sequence ID" value="SVE12128.1"/>
    <property type="molecule type" value="Genomic_DNA"/>
</dbReference>
<gene>
    <name evidence="1" type="ORF">METZ01_LOCUS464982</name>
</gene>
<evidence type="ECO:0000313" key="1">
    <source>
        <dbReference type="EMBL" id="SVE12128.1"/>
    </source>
</evidence>
<protein>
    <submittedName>
        <fullName evidence="1">Uncharacterized protein</fullName>
    </submittedName>
</protein>
<dbReference type="AlphaFoldDB" id="A0A383AYB2"/>
<proteinExistence type="predicted"/>
<accession>A0A383AYB2</accession>
<reference evidence="1" key="1">
    <citation type="submission" date="2018-05" db="EMBL/GenBank/DDBJ databases">
        <authorList>
            <person name="Lanie J.A."/>
            <person name="Ng W.-L."/>
            <person name="Kazmierczak K.M."/>
            <person name="Andrzejewski T.M."/>
            <person name="Davidsen T.M."/>
            <person name="Wayne K.J."/>
            <person name="Tettelin H."/>
            <person name="Glass J.I."/>
            <person name="Rusch D."/>
            <person name="Podicherti R."/>
            <person name="Tsui H.-C.T."/>
            <person name="Winkler M.E."/>
        </authorList>
    </citation>
    <scope>NUCLEOTIDE SEQUENCE</scope>
</reference>
<name>A0A383AYB2_9ZZZZ</name>